<name>A0A261XVX9_9FUNG</name>
<dbReference type="SUPFAM" id="SSF48403">
    <property type="entry name" value="Ankyrin repeat"/>
    <property type="match status" value="1"/>
</dbReference>
<proteinExistence type="predicted"/>
<keyword evidence="2" id="KW-1185">Reference proteome</keyword>
<dbReference type="InterPro" id="IPR036770">
    <property type="entry name" value="Ankyrin_rpt-contain_sf"/>
</dbReference>
<accession>A0A261XVX9</accession>
<sequence>MERSYYQLTPIDYAATTSIVKMVKLLAERGASLSSPFRYAVEQGDLSMIQLLIFAARNPAYVKSILNGSRRPPQNSEGVEYFRRLQARALEQNLLDIFDLLAKFVSSVTTLGNAASMSLCISLLSEEGSGCTQTEPNETVVDGPNIYIIIIGSGDVKAPISGHQGVLPVH</sequence>
<comment type="caution">
    <text evidence="1">The sequence shown here is derived from an EMBL/GenBank/DDBJ whole genome shotgun (WGS) entry which is preliminary data.</text>
</comment>
<gene>
    <name evidence="1" type="ORF">BZG36_04878</name>
</gene>
<dbReference type="Gene3D" id="1.25.40.20">
    <property type="entry name" value="Ankyrin repeat-containing domain"/>
    <property type="match status" value="1"/>
</dbReference>
<dbReference type="Proteomes" id="UP000242875">
    <property type="component" value="Unassembled WGS sequence"/>
</dbReference>
<protein>
    <submittedName>
        <fullName evidence="1">Uncharacterized protein</fullName>
    </submittedName>
</protein>
<organism evidence="1 2">
    <name type="scientific">Bifiguratus adelaidae</name>
    <dbReference type="NCBI Taxonomy" id="1938954"/>
    <lineage>
        <taxon>Eukaryota</taxon>
        <taxon>Fungi</taxon>
        <taxon>Fungi incertae sedis</taxon>
        <taxon>Mucoromycota</taxon>
        <taxon>Mucoromycotina</taxon>
        <taxon>Endogonomycetes</taxon>
        <taxon>Endogonales</taxon>
        <taxon>Endogonales incertae sedis</taxon>
        <taxon>Bifiguratus</taxon>
    </lineage>
</organism>
<evidence type="ECO:0000313" key="1">
    <source>
        <dbReference type="EMBL" id="OZJ02394.1"/>
    </source>
</evidence>
<evidence type="ECO:0000313" key="2">
    <source>
        <dbReference type="Proteomes" id="UP000242875"/>
    </source>
</evidence>
<dbReference type="OrthoDB" id="10254947at2759"/>
<dbReference type="EMBL" id="MVBO01000156">
    <property type="protein sequence ID" value="OZJ02394.1"/>
    <property type="molecule type" value="Genomic_DNA"/>
</dbReference>
<reference evidence="1 2" key="1">
    <citation type="journal article" date="2017" name="Mycologia">
        <title>Bifiguratus adelaidae, gen. et sp. nov., a new member of Mucoromycotina in endophytic and soil-dwelling habitats.</title>
        <authorList>
            <person name="Torres-Cruz T.J."/>
            <person name="Billingsley Tobias T.L."/>
            <person name="Almatruk M."/>
            <person name="Hesse C."/>
            <person name="Kuske C.R."/>
            <person name="Desiro A."/>
            <person name="Benucci G.M."/>
            <person name="Bonito G."/>
            <person name="Stajich J.E."/>
            <person name="Dunlap C."/>
            <person name="Arnold A.E."/>
            <person name="Porras-Alfaro A."/>
        </authorList>
    </citation>
    <scope>NUCLEOTIDE SEQUENCE [LARGE SCALE GENOMIC DNA]</scope>
    <source>
        <strain evidence="1 2">AZ0501</strain>
    </source>
</reference>
<dbReference type="AlphaFoldDB" id="A0A261XVX9"/>